<dbReference type="EMBL" id="SJZB01000012">
    <property type="protein sequence ID" value="TCJ18157.1"/>
    <property type="molecule type" value="Genomic_DNA"/>
</dbReference>
<evidence type="ECO:0000313" key="2">
    <source>
        <dbReference type="EMBL" id="TCJ18157.1"/>
    </source>
</evidence>
<evidence type="ECO:0008006" key="4">
    <source>
        <dbReference type="Google" id="ProtNLM"/>
    </source>
</evidence>
<keyword evidence="1" id="KW-1133">Transmembrane helix</keyword>
<dbReference type="OrthoDB" id="8559928at2"/>
<comment type="caution">
    <text evidence="2">The sequence shown here is derived from an EMBL/GenBank/DDBJ whole genome shotgun (WGS) entry which is preliminary data.</text>
</comment>
<keyword evidence="3" id="KW-1185">Reference proteome</keyword>
<evidence type="ECO:0000256" key="1">
    <source>
        <dbReference type="SAM" id="Phobius"/>
    </source>
</evidence>
<evidence type="ECO:0000313" key="3">
    <source>
        <dbReference type="Proteomes" id="UP000295443"/>
    </source>
</evidence>
<reference evidence="2 3" key="1">
    <citation type="submission" date="2019-03" db="EMBL/GenBank/DDBJ databases">
        <title>Genome sequence of Thiobacillaceae bacterium LSR1, a sulfur-oxidizing bacterium isolated from freshwater sediment.</title>
        <authorList>
            <person name="Li S."/>
        </authorList>
    </citation>
    <scope>NUCLEOTIDE SEQUENCE [LARGE SCALE GENOMIC DNA]</scope>
    <source>
        <strain evidence="2 3">LSR1</strain>
    </source>
</reference>
<gene>
    <name evidence="2" type="ORF">EZJ19_02670</name>
</gene>
<accession>A0A4R1BLF8</accession>
<dbReference type="Proteomes" id="UP000295443">
    <property type="component" value="Unassembled WGS sequence"/>
</dbReference>
<name>A0A4R1BLF8_9PROT</name>
<feature type="transmembrane region" description="Helical" evidence="1">
    <location>
        <begin position="29"/>
        <end position="49"/>
    </location>
</feature>
<feature type="transmembrane region" description="Helical" evidence="1">
    <location>
        <begin position="56"/>
        <end position="75"/>
    </location>
</feature>
<protein>
    <recommendedName>
        <fullName evidence="4">Nitrogen fixation protein FixH</fullName>
    </recommendedName>
</protein>
<sequence>MSLLITMFGGMLLTALLYGIGRRAKLSNYWAAVVAAAIPSFAYLGYALGHPVGLDTITLHVIAYPTVSVLLAMMNGEKAKQQNNVHWAPKLLIGFFLVLMVLMASFVYIAGQGLPPAVAQVLLPHAEGKNVHTGFAGVVEHQEDAAKGIGQHLGMADKLEKLGWRVEVDGLGELRAGNPAIVAVSVADVAGHPEPGVTVDLALARPGQPATARLTLAAAGDRHRGTLPGLGAGSWVANLRLARGADVVVLEHAVEVH</sequence>
<dbReference type="RefSeq" id="WP_131444755.1">
    <property type="nucleotide sequence ID" value="NZ_SJZB01000012.1"/>
</dbReference>
<proteinExistence type="predicted"/>
<feature type="transmembrane region" description="Helical" evidence="1">
    <location>
        <begin position="87"/>
        <end position="110"/>
    </location>
</feature>
<dbReference type="AlphaFoldDB" id="A0A4R1BLF8"/>
<keyword evidence="1" id="KW-0812">Transmembrane</keyword>
<keyword evidence="1" id="KW-0472">Membrane</keyword>
<organism evidence="2 3">
    <name type="scientific">Parasulfuritortus cantonensis</name>
    <dbReference type="NCBI Taxonomy" id="2528202"/>
    <lineage>
        <taxon>Bacteria</taxon>
        <taxon>Pseudomonadati</taxon>
        <taxon>Pseudomonadota</taxon>
        <taxon>Betaproteobacteria</taxon>
        <taxon>Nitrosomonadales</taxon>
        <taxon>Thiobacillaceae</taxon>
        <taxon>Parasulfuritortus</taxon>
    </lineage>
</organism>